<feature type="transmembrane region" description="Helical" evidence="10">
    <location>
        <begin position="780"/>
        <end position="803"/>
    </location>
</feature>
<evidence type="ECO:0000256" key="4">
    <source>
        <dbReference type="ARBA" id="ARBA00022692"/>
    </source>
</evidence>
<evidence type="ECO:0000256" key="1">
    <source>
        <dbReference type="ARBA" id="ARBA00004141"/>
    </source>
</evidence>
<evidence type="ECO:0000313" key="12">
    <source>
        <dbReference type="EMBL" id="KAG2237131.1"/>
    </source>
</evidence>
<evidence type="ECO:0000256" key="2">
    <source>
        <dbReference type="ARBA" id="ARBA00007779"/>
    </source>
</evidence>
<evidence type="ECO:0000313" key="13">
    <source>
        <dbReference type="Proteomes" id="UP000613177"/>
    </source>
</evidence>
<feature type="non-terminal residue" evidence="12">
    <location>
        <position position="1"/>
    </location>
</feature>
<dbReference type="Proteomes" id="UP000613177">
    <property type="component" value="Unassembled WGS sequence"/>
</dbReference>
<proteinExistence type="inferred from homology"/>
<feature type="domain" description="Protein kinase" evidence="11">
    <location>
        <begin position="1"/>
        <end position="257"/>
    </location>
</feature>
<dbReference type="AlphaFoldDB" id="A0A8H7SY17"/>
<comment type="similarity">
    <text evidence="2">Belongs to the CSC1 (TC 1.A.17) family.</text>
</comment>
<evidence type="ECO:0000256" key="10">
    <source>
        <dbReference type="SAM" id="Phobius"/>
    </source>
</evidence>
<dbReference type="PROSITE" id="PS00107">
    <property type="entry name" value="PROTEIN_KINASE_ATP"/>
    <property type="match status" value="1"/>
</dbReference>
<name>A0A8H7SY17_9FUNG</name>
<keyword evidence="8 10" id="KW-0472">Membrane</keyword>
<dbReference type="PROSITE" id="PS00108">
    <property type="entry name" value="PROTEIN_KINASE_ST"/>
    <property type="match status" value="1"/>
</dbReference>
<evidence type="ECO:0000256" key="7">
    <source>
        <dbReference type="ARBA" id="ARBA00022989"/>
    </source>
</evidence>
<keyword evidence="6 9" id="KW-0067">ATP-binding</keyword>
<dbReference type="Pfam" id="PF00069">
    <property type="entry name" value="Pkinase"/>
    <property type="match status" value="1"/>
</dbReference>
<dbReference type="InterPro" id="IPR027815">
    <property type="entry name" value="CSC1/OSCA1-like_cyt"/>
</dbReference>
<dbReference type="GO" id="GO:0005886">
    <property type="term" value="C:plasma membrane"/>
    <property type="evidence" value="ECO:0007669"/>
    <property type="project" value="TreeGrafter"/>
</dbReference>
<dbReference type="InterPro" id="IPR000719">
    <property type="entry name" value="Prot_kinase_dom"/>
</dbReference>
<comment type="caution">
    <text evidence="12">The sequence shown here is derived from an EMBL/GenBank/DDBJ whole genome shotgun (WGS) entry which is preliminary data.</text>
</comment>
<evidence type="ECO:0000256" key="9">
    <source>
        <dbReference type="PROSITE-ProRule" id="PRU10141"/>
    </source>
</evidence>
<protein>
    <recommendedName>
        <fullName evidence="11">Protein kinase domain-containing protein</fullName>
    </recommendedName>
</protein>
<dbReference type="InterPro" id="IPR032880">
    <property type="entry name" value="CSC1/OSCA1-like_N"/>
</dbReference>
<keyword evidence="4 10" id="KW-0812">Transmembrane</keyword>
<dbReference type="Gene3D" id="1.10.510.10">
    <property type="entry name" value="Transferase(Phosphotransferase) domain 1"/>
    <property type="match status" value="1"/>
</dbReference>
<evidence type="ECO:0000256" key="3">
    <source>
        <dbReference type="ARBA" id="ARBA00022448"/>
    </source>
</evidence>
<dbReference type="InterPro" id="IPR017441">
    <property type="entry name" value="Protein_kinase_ATP_BS"/>
</dbReference>
<feature type="transmembrane region" description="Helical" evidence="10">
    <location>
        <begin position="465"/>
        <end position="486"/>
    </location>
</feature>
<evidence type="ECO:0000256" key="5">
    <source>
        <dbReference type="ARBA" id="ARBA00022741"/>
    </source>
</evidence>
<dbReference type="PANTHER" id="PTHR13018:SF5">
    <property type="entry name" value="RE44586P"/>
    <property type="match status" value="1"/>
</dbReference>
<evidence type="ECO:0000259" key="11">
    <source>
        <dbReference type="PROSITE" id="PS50011"/>
    </source>
</evidence>
<dbReference type="InterPro" id="IPR003864">
    <property type="entry name" value="CSC1/OSCA1-like_7TM"/>
</dbReference>
<accession>A0A8H7SY17</accession>
<keyword evidence="3" id="KW-0813">Transport</keyword>
<dbReference type="PANTHER" id="PTHR13018">
    <property type="entry name" value="PROBABLE MEMBRANE PROTEIN DUF221-RELATED"/>
    <property type="match status" value="1"/>
</dbReference>
<evidence type="ECO:0000256" key="6">
    <source>
        <dbReference type="ARBA" id="ARBA00022840"/>
    </source>
</evidence>
<feature type="transmembrane region" description="Helical" evidence="10">
    <location>
        <begin position="389"/>
        <end position="409"/>
    </location>
</feature>
<evidence type="ECO:0000256" key="8">
    <source>
        <dbReference type="ARBA" id="ARBA00023136"/>
    </source>
</evidence>
<reference evidence="12" key="1">
    <citation type="submission" date="2021-01" db="EMBL/GenBank/DDBJ databases">
        <title>Metabolic potential, ecology and presence of endohyphal bacteria is reflected in genomic diversity of Mucoromycotina.</title>
        <authorList>
            <person name="Muszewska A."/>
            <person name="Okrasinska A."/>
            <person name="Steczkiewicz K."/>
            <person name="Drgas O."/>
            <person name="Orlowska M."/>
            <person name="Perlinska-Lenart U."/>
            <person name="Aleksandrzak-Piekarczyk T."/>
            <person name="Szatraj K."/>
            <person name="Zielenkiewicz U."/>
            <person name="Pilsyk S."/>
            <person name="Malc E."/>
            <person name="Mieczkowski P."/>
            <person name="Kruszewska J.S."/>
            <person name="Biernat P."/>
            <person name="Pawlowska J."/>
        </authorList>
    </citation>
    <scope>NUCLEOTIDE SEQUENCE</scope>
    <source>
        <strain evidence="12">WA0000018081</strain>
    </source>
</reference>
<dbReference type="InterPro" id="IPR045122">
    <property type="entry name" value="Csc1-like"/>
</dbReference>
<dbReference type="InterPro" id="IPR008271">
    <property type="entry name" value="Ser/Thr_kinase_AS"/>
</dbReference>
<organism evidence="12 13">
    <name type="scientific">Thamnidium elegans</name>
    <dbReference type="NCBI Taxonomy" id="101142"/>
    <lineage>
        <taxon>Eukaryota</taxon>
        <taxon>Fungi</taxon>
        <taxon>Fungi incertae sedis</taxon>
        <taxon>Mucoromycota</taxon>
        <taxon>Mucoromycotina</taxon>
        <taxon>Mucoromycetes</taxon>
        <taxon>Mucorales</taxon>
        <taxon>Mucorineae</taxon>
        <taxon>Mucoraceae</taxon>
        <taxon>Thamnidium</taxon>
    </lineage>
</organism>
<keyword evidence="5 9" id="KW-0547">Nucleotide-binding</keyword>
<feature type="transmembrane region" description="Helical" evidence="10">
    <location>
        <begin position="878"/>
        <end position="895"/>
    </location>
</feature>
<dbReference type="Pfam" id="PF13967">
    <property type="entry name" value="RSN1_TM"/>
    <property type="match status" value="1"/>
</dbReference>
<feature type="transmembrane region" description="Helical" evidence="10">
    <location>
        <begin position="815"/>
        <end position="833"/>
    </location>
</feature>
<keyword evidence="7 10" id="KW-1133">Transmembrane helix</keyword>
<dbReference type="GO" id="GO:0005524">
    <property type="term" value="F:ATP binding"/>
    <property type="evidence" value="ECO:0007669"/>
    <property type="project" value="UniProtKB-UniRule"/>
</dbReference>
<feature type="transmembrane region" description="Helical" evidence="10">
    <location>
        <begin position="940"/>
        <end position="961"/>
    </location>
</feature>
<gene>
    <name evidence="12" type="ORF">INT48_004633</name>
</gene>
<feature type="transmembrane region" description="Helical" evidence="10">
    <location>
        <begin position="687"/>
        <end position="710"/>
    </location>
</feature>
<dbReference type="EMBL" id="JAEPRE010000009">
    <property type="protein sequence ID" value="KAG2237131.1"/>
    <property type="molecule type" value="Genomic_DNA"/>
</dbReference>
<dbReference type="SUPFAM" id="SSF56112">
    <property type="entry name" value="Protein kinase-like (PK-like)"/>
    <property type="match status" value="1"/>
</dbReference>
<feature type="transmembrane region" description="Helical" evidence="10">
    <location>
        <begin position="299"/>
        <end position="325"/>
    </location>
</feature>
<dbReference type="CDD" id="cd13994">
    <property type="entry name" value="STKc_HAL4_like"/>
    <property type="match status" value="1"/>
</dbReference>
<dbReference type="GO" id="GO:0005227">
    <property type="term" value="F:calcium-activated cation channel activity"/>
    <property type="evidence" value="ECO:0007669"/>
    <property type="project" value="InterPro"/>
</dbReference>
<dbReference type="GO" id="GO:0004672">
    <property type="term" value="F:protein kinase activity"/>
    <property type="evidence" value="ECO:0007669"/>
    <property type="project" value="InterPro"/>
</dbReference>
<feature type="binding site" evidence="9">
    <location>
        <position position="24"/>
    </location>
    <ligand>
        <name>ATP</name>
        <dbReference type="ChEBI" id="CHEBI:30616"/>
    </ligand>
</feature>
<dbReference type="InterPro" id="IPR011009">
    <property type="entry name" value="Kinase-like_dom_sf"/>
</dbReference>
<dbReference type="Pfam" id="PF02714">
    <property type="entry name" value="RSN1_7TM"/>
    <property type="match status" value="1"/>
</dbReference>
<sequence length="1175" mass="136393">RYIGKGAGGSVRLIHQHQKVFAVKQFRKRLPHETEKDYVKKVTAEFCIGSTLHHPNVIETLDLVQEEENFYEIMEYAPNDLFNVVMSGMMSKEEIACCWRQLLNGVHYLHSMGIAHRDLKLDNLVLDQMGILKIIDFGCSTVFKYPFENSTTMTKGVFGSDPYIAPEQYVQQVYDPRLSDVWSCGIIFVCMTIKRFPWRLPRNSDPAFRSFATNHNQQKFRLLKLLPRESRSVMTSILETDPTRRYSISTILKDDWVRNIDLCSIDEPGSRHVHHVSSVSDEQRDKLNNATMATIDTAYYVPTFLGLSTTFGISCAVSATCIIGFEICKRLESMNNLFSPRTQLLKNPVRKQSRHLFAWVSSVFQLDETDYVAQVGLDATMHIRFLRMVVHFLTVQSLFVCPILLGLHWTGAATSLDHTDLANEFTSLAKNESTRTEILSNIDHFRSNSTLYYLSIANIPNKNPIVWVHVFFTFSTSLVWLWLLFVNHIHHIDLLQQQPLKNRLHERSVLITHVPHNLRNCQSLQQHFDHAQIGTVEKVTLVSNTAIKLVETILKKRRTAIDKLEMLLIGMVSSHLPNLDWYTVLTQIKEKPGVEKLVSILKDLQVMDKEILRLRDVNRSPEYYMPTGAAFVTFNSAYSAQICAQIVTSWKPGVFDTRMAPEPRDILWRSLLRRGRKDRITGRFRQWIVFAAVWSLTIFWLFPISFILGLTSMQSLSQHFTFLQYFLNTSFLIRSFIQNILPTLLVTLFMSFLPWILLEISKQQDFVSYSELEDSVLGRYYHFAIFNVLIVFLLGTTFLTTMLDVLYEPTMLIQLLANALPQGANFFLNYILFNSSTHAMELIQLGSQLFGHIFLTLPCISKTPRIRMRHTTPWSFPYYYYYPNHILVLVITLTYSVIQPLILIFSLFYFAFALTVYRHQYMYCYIRRYETGGSRHYRKMTRYTSDGLLIFQFTMVGLLYLKGVIPAATAILPLIIFTIWFKVKLNSLFQRRSKHPYIGRFDTINGHLKHQDQLRRKSAWRHLDDVWKFSYIKNWWAAGRYAQHSCNNQSTMHLSTLQQQIRTSSVIQSDITTVPNRLEEDEDELYRKDIVDEEENLSNASSMMMIDSDCDLSKYPDDSKSPAETYEHPALTEPLVTDLILPRCTKSRNWNIKECVLVPLDIVTYVLLDIKEPAI</sequence>
<keyword evidence="13" id="KW-1185">Reference proteome</keyword>
<comment type="subcellular location">
    <subcellularLocation>
        <location evidence="1">Membrane</location>
        <topology evidence="1">Multi-pass membrane protein</topology>
    </subcellularLocation>
</comment>
<feature type="transmembrane region" description="Helical" evidence="10">
    <location>
        <begin position="740"/>
        <end position="760"/>
    </location>
</feature>
<dbReference type="Pfam" id="PF14703">
    <property type="entry name" value="PHM7_cyt"/>
    <property type="match status" value="1"/>
</dbReference>
<dbReference type="PROSITE" id="PS50011">
    <property type="entry name" value="PROTEIN_KINASE_DOM"/>
    <property type="match status" value="1"/>
</dbReference>
<feature type="transmembrane region" description="Helical" evidence="10">
    <location>
        <begin position="901"/>
        <end position="919"/>
    </location>
</feature>
<dbReference type="SMART" id="SM00220">
    <property type="entry name" value="S_TKc"/>
    <property type="match status" value="1"/>
</dbReference>